<dbReference type="EMBL" id="LT981265">
    <property type="protein sequence ID" value="SPC33919.1"/>
    <property type="molecule type" value="Genomic_DNA"/>
</dbReference>
<accession>A0A2K5AQP3</accession>
<reference evidence="2" key="1">
    <citation type="submission" date="2018-01" db="EMBL/GenBank/DDBJ databases">
        <authorList>
            <person name="Kerou L M."/>
        </authorList>
    </citation>
    <scope>NUCLEOTIDE SEQUENCE [LARGE SCALE GENOMIC DNA]</scope>
    <source>
        <strain evidence="2">SCU2</strain>
    </source>
</reference>
<name>A0A2K5AQP3_9ARCH</name>
<protein>
    <recommendedName>
        <fullName evidence="3">Metallopeptidase</fullName>
    </recommendedName>
</protein>
<evidence type="ECO:0000313" key="2">
    <source>
        <dbReference type="Proteomes" id="UP000236248"/>
    </source>
</evidence>
<proteinExistence type="predicted"/>
<dbReference type="RefSeq" id="WP_103287304.1">
    <property type="nucleotide sequence ID" value="NZ_LT981265.1"/>
</dbReference>
<dbReference type="KEGG" id="ncv:NCAV_0738"/>
<dbReference type="Proteomes" id="UP000236248">
    <property type="component" value="Chromosome NCAV"/>
</dbReference>
<dbReference type="AlphaFoldDB" id="A0A2K5AQP3"/>
<organism evidence="1 2">
    <name type="scientific">Candidatus Nitrosocaldus cavascurensis</name>
    <dbReference type="NCBI Taxonomy" id="2058097"/>
    <lineage>
        <taxon>Archaea</taxon>
        <taxon>Nitrososphaerota</taxon>
        <taxon>Nitrososphaeria</taxon>
        <taxon>Candidatus Nitrosocaldales</taxon>
        <taxon>Candidatus Nitrosocaldaceae</taxon>
        <taxon>Candidatus Nitrosocaldus</taxon>
    </lineage>
</organism>
<gene>
    <name evidence="1" type="ORF">NCAV_0738</name>
</gene>
<dbReference type="GeneID" id="41594802"/>
<sequence>MSKYRERLRVADDFKDVFAIVKDAVEDRFGMRRAGLNLLLQDMPSFIGAYHVLGSNSIVINRYLLNAVKSIARSKEEYNSYIFVVLTHEYLHSLGVVDEYKVRTMTYGLCRDLLGDEHTATIMAKGDPMSYFPELRMLTRLAFGREYEVVKEFDTSNLSYIA</sequence>
<evidence type="ECO:0000313" key="1">
    <source>
        <dbReference type="EMBL" id="SPC33919.1"/>
    </source>
</evidence>
<keyword evidence="2" id="KW-1185">Reference proteome</keyword>
<evidence type="ECO:0008006" key="3">
    <source>
        <dbReference type="Google" id="ProtNLM"/>
    </source>
</evidence>